<dbReference type="AlphaFoldDB" id="W9WAX4"/>
<dbReference type="PANTHER" id="PTHR38790">
    <property type="entry name" value="2EXR DOMAIN-CONTAINING PROTEIN-RELATED"/>
    <property type="match status" value="1"/>
</dbReference>
<evidence type="ECO:0000313" key="3">
    <source>
        <dbReference type="EMBL" id="EXJ65257.1"/>
    </source>
</evidence>
<evidence type="ECO:0000313" key="4">
    <source>
        <dbReference type="Proteomes" id="UP000019473"/>
    </source>
</evidence>
<dbReference type="HOGENOM" id="CLU_794538_0_0_1"/>
<dbReference type="Proteomes" id="UP000019473">
    <property type="component" value="Unassembled WGS sequence"/>
</dbReference>
<feature type="region of interest" description="Disordered" evidence="1">
    <location>
        <begin position="95"/>
        <end position="116"/>
    </location>
</feature>
<proteinExistence type="predicted"/>
<gene>
    <name evidence="3" type="ORF">A1O7_01598</name>
</gene>
<dbReference type="PANTHER" id="PTHR38790:SF8">
    <property type="entry name" value="F-BOX DOMAIN-CONTAINING PROTEIN"/>
    <property type="match status" value="1"/>
</dbReference>
<evidence type="ECO:0000259" key="2">
    <source>
        <dbReference type="Pfam" id="PF24864"/>
    </source>
</evidence>
<organism evidence="3 4">
    <name type="scientific">Cladophialophora yegresii CBS 114405</name>
    <dbReference type="NCBI Taxonomy" id="1182544"/>
    <lineage>
        <taxon>Eukaryota</taxon>
        <taxon>Fungi</taxon>
        <taxon>Dikarya</taxon>
        <taxon>Ascomycota</taxon>
        <taxon>Pezizomycotina</taxon>
        <taxon>Eurotiomycetes</taxon>
        <taxon>Chaetothyriomycetidae</taxon>
        <taxon>Chaetothyriales</taxon>
        <taxon>Herpotrichiellaceae</taxon>
        <taxon>Cladophialophora</taxon>
    </lineage>
</organism>
<reference evidence="3 4" key="1">
    <citation type="submission" date="2013-03" db="EMBL/GenBank/DDBJ databases">
        <title>The Genome Sequence of Cladophialophora yegresii CBS 114405.</title>
        <authorList>
            <consortium name="The Broad Institute Genomics Platform"/>
            <person name="Cuomo C."/>
            <person name="de Hoog S."/>
            <person name="Gorbushina A."/>
            <person name="Walker B."/>
            <person name="Young S.K."/>
            <person name="Zeng Q."/>
            <person name="Gargeya S."/>
            <person name="Fitzgerald M."/>
            <person name="Haas B."/>
            <person name="Abouelleil A."/>
            <person name="Allen A.W."/>
            <person name="Alvarado L."/>
            <person name="Arachchi H.M."/>
            <person name="Berlin A.M."/>
            <person name="Chapman S.B."/>
            <person name="Gainer-Dewar J."/>
            <person name="Goldberg J."/>
            <person name="Griggs A."/>
            <person name="Gujja S."/>
            <person name="Hansen M."/>
            <person name="Howarth C."/>
            <person name="Imamovic A."/>
            <person name="Ireland A."/>
            <person name="Larimer J."/>
            <person name="McCowan C."/>
            <person name="Murphy C."/>
            <person name="Pearson M."/>
            <person name="Poon T.W."/>
            <person name="Priest M."/>
            <person name="Roberts A."/>
            <person name="Saif S."/>
            <person name="Shea T."/>
            <person name="Sisk P."/>
            <person name="Sykes S."/>
            <person name="Wortman J."/>
            <person name="Nusbaum C."/>
            <person name="Birren B."/>
        </authorList>
    </citation>
    <scope>NUCLEOTIDE SEQUENCE [LARGE SCALE GENOMIC DNA]</scope>
    <source>
        <strain evidence="3 4">CBS 114405</strain>
    </source>
</reference>
<dbReference type="OrthoDB" id="4757095at2759"/>
<comment type="caution">
    <text evidence="3">The sequence shown here is derived from an EMBL/GenBank/DDBJ whole genome shotgun (WGS) entry which is preliminary data.</text>
</comment>
<dbReference type="InterPro" id="IPR056632">
    <property type="entry name" value="DUF7730"/>
</dbReference>
<sequence>MWLPFPKRDRTLPNGVHQNDLWPVVQPQSPPYPNVQVSIASRAARAVTKPTKPVLSRPARPFRFFDLPGEIRNRIYDLVVPEARVIVSGTHPQKELQELKKREPGKKHQAPRYHLQGTFTGGSTEASLLFSCRQMNREATQYVYARTTFCFISFVVLRKFLSNIPEAACSSIVSLEISHLGYGEPSLLADREWKLRHDAEWSAVLKQVRQQTALRRLVINITNFDWPIQLEAREPWATPLLELGSDGLDRVDVTLEHHDFPRERCTAAAKELENRMMTRDGGKQKRQEEKRKAADEKKRLEEATRKATKVLIIKLPSGAAKTSGPVKKVVRSKGLEQFAIAQPPIAFC</sequence>
<feature type="region of interest" description="Disordered" evidence="1">
    <location>
        <begin position="276"/>
        <end position="300"/>
    </location>
</feature>
<protein>
    <recommendedName>
        <fullName evidence="2">DUF7730 domain-containing protein</fullName>
    </recommendedName>
</protein>
<dbReference type="Pfam" id="PF24864">
    <property type="entry name" value="DUF7730"/>
    <property type="match status" value="1"/>
</dbReference>
<feature type="domain" description="DUF7730" evidence="2">
    <location>
        <begin position="64"/>
        <end position="223"/>
    </location>
</feature>
<keyword evidence="4" id="KW-1185">Reference proteome</keyword>
<accession>W9WAX4</accession>
<dbReference type="eggNOG" id="ENOG502SRIX">
    <property type="taxonomic scope" value="Eukaryota"/>
</dbReference>
<dbReference type="STRING" id="1182544.W9WAX4"/>
<dbReference type="EMBL" id="AMGW01000001">
    <property type="protein sequence ID" value="EXJ65257.1"/>
    <property type="molecule type" value="Genomic_DNA"/>
</dbReference>
<evidence type="ECO:0000256" key="1">
    <source>
        <dbReference type="SAM" id="MobiDB-lite"/>
    </source>
</evidence>
<dbReference type="VEuPathDB" id="FungiDB:A1O7_01598"/>
<dbReference type="RefSeq" id="XP_007753824.1">
    <property type="nucleotide sequence ID" value="XM_007755634.1"/>
</dbReference>
<dbReference type="GeneID" id="19176209"/>
<name>W9WAX4_9EURO</name>